<protein>
    <submittedName>
        <fullName evidence="2">Uncharacterized protein</fullName>
    </submittedName>
</protein>
<evidence type="ECO:0000256" key="1">
    <source>
        <dbReference type="SAM" id="MobiDB-lite"/>
    </source>
</evidence>
<dbReference type="AlphaFoldDB" id="A0AAV9HVG4"/>
<keyword evidence="3" id="KW-1185">Reference proteome</keyword>
<reference evidence="2" key="1">
    <citation type="journal article" date="2023" name="Mol. Phylogenet. Evol.">
        <title>Genome-scale phylogeny and comparative genomics of the fungal order Sordariales.</title>
        <authorList>
            <person name="Hensen N."/>
            <person name="Bonometti L."/>
            <person name="Westerberg I."/>
            <person name="Brannstrom I.O."/>
            <person name="Guillou S."/>
            <person name="Cros-Aarteil S."/>
            <person name="Calhoun S."/>
            <person name="Haridas S."/>
            <person name="Kuo A."/>
            <person name="Mondo S."/>
            <person name="Pangilinan J."/>
            <person name="Riley R."/>
            <person name="LaButti K."/>
            <person name="Andreopoulos B."/>
            <person name="Lipzen A."/>
            <person name="Chen C."/>
            <person name="Yan M."/>
            <person name="Daum C."/>
            <person name="Ng V."/>
            <person name="Clum A."/>
            <person name="Steindorff A."/>
            <person name="Ohm R.A."/>
            <person name="Martin F."/>
            <person name="Silar P."/>
            <person name="Natvig D.O."/>
            <person name="Lalanne C."/>
            <person name="Gautier V."/>
            <person name="Ament-Velasquez S.L."/>
            <person name="Kruys A."/>
            <person name="Hutchinson M.I."/>
            <person name="Powell A.J."/>
            <person name="Barry K."/>
            <person name="Miller A.N."/>
            <person name="Grigoriev I.V."/>
            <person name="Debuchy R."/>
            <person name="Gladieux P."/>
            <person name="Hiltunen Thoren M."/>
            <person name="Johannesson H."/>
        </authorList>
    </citation>
    <scope>NUCLEOTIDE SEQUENCE</scope>
    <source>
        <strain evidence="2">PSN324</strain>
    </source>
</reference>
<gene>
    <name evidence="2" type="ORF">QBC42DRAFT_54062</name>
</gene>
<evidence type="ECO:0000313" key="3">
    <source>
        <dbReference type="Proteomes" id="UP001321749"/>
    </source>
</evidence>
<feature type="compositionally biased region" description="Basic residues" evidence="1">
    <location>
        <begin position="60"/>
        <end position="78"/>
    </location>
</feature>
<reference evidence="2" key="2">
    <citation type="submission" date="2023-06" db="EMBL/GenBank/DDBJ databases">
        <authorList>
            <consortium name="Lawrence Berkeley National Laboratory"/>
            <person name="Mondo S.J."/>
            <person name="Hensen N."/>
            <person name="Bonometti L."/>
            <person name="Westerberg I."/>
            <person name="Brannstrom I.O."/>
            <person name="Guillou S."/>
            <person name="Cros-Aarteil S."/>
            <person name="Calhoun S."/>
            <person name="Haridas S."/>
            <person name="Kuo A."/>
            <person name="Pangilinan J."/>
            <person name="Riley R."/>
            <person name="Labutti K."/>
            <person name="Andreopoulos B."/>
            <person name="Lipzen A."/>
            <person name="Chen C."/>
            <person name="Yanf M."/>
            <person name="Daum C."/>
            <person name="Ng V."/>
            <person name="Clum A."/>
            <person name="Steindorff A."/>
            <person name="Ohm R."/>
            <person name="Martin F."/>
            <person name="Silar P."/>
            <person name="Natvig D."/>
            <person name="Lalanne C."/>
            <person name="Gautier V."/>
            <person name="Ament-Velasquez S.L."/>
            <person name="Kruys A."/>
            <person name="Hutchinson M.I."/>
            <person name="Powell A.J."/>
            <person name="Barry K."/>
            <person name="Miller A.N."/>
            <person name="Grigoriev I.V."/>
            <person name="Debuchy R."/>
            <person name="Gladieux P."/>
            <person name="Thoren M.H."/>
            <person name="Johannesson H."/>
        </authorList>
    </citation>
    <scope>NUCLEOTIDE SEQUENCE</scope>
    <source>
        <strain evidence="2">PSN324</strain>
    </source>
</reference>
<comment type="caution">
    <text evidence="2">The sequence shown here is derived from an EMBL/GenBank/DDBJ whole genome shotgun (WGS) entry which is preliminary data.</text>
</comment>
<sequence>MPIQQVLRLRYNDYQALAEELQKLFPDSTYSVEIEMGQFILTLPRELDEDEIASIDSKQRHYQRQATRRRGRKLASED</sequence>
<name>A0AAV9HVG4_9PEZI</name>
<organism evidence="2 3">
    <name type="scientific">Cladorrhinum samala</name>
    <dbReference type="NCBI Taxonomy" id="585594"/>
    <lineage>
        <taxon>Eukaryota</taxon>
        <taxon>Fungi</taxon>
        <taxon>Dikarya</taxon>
        <taxon>Ascomycota</taxon>
        <taxon>Pezizomycotina</taxon>
        <taxon>Sordariomycetes</taxon>
        <taxon>Sordariomycetidae</taxon>
        <taxon>Sordariales</taxon>
        <taxon>Podosporaceae</taxon>
        <taxon>Cladorrhinum</taxon>
    </lineage>
</organism>
<evidence type="ECO:0000313" key="2">
    <source>
        <dbReference type="EMBL" id="KAK4464069.1"/>
    </source>
</evidence>
<proteinExistence type="predicted"/>
<dbReference type="EMBL" id="MU864952">
    <property type="protein sequence ID" value="KAK4464069.1"/>
    <property type="molecule type" value="Genomic_DNA"/>
</dbReference>
<accession>A0AAV9HVG4</accession>
<dbReference type="Proteomes" id="UP001321749">
    <property type="component" value="Unassembled WGS sequence"/>
</dbReference>
<feature type="region of interest" description="Disordered" evidence="1">
    <location>
        <begin position="54"/>
        <end position="78"/>
    </location>
</feature>